<gene>
    <name evidence="11" type="ORF">CBR_g41771</name>
</gene>
<dbReference type="CDD" id="cd14014">
    <property type="entry name" value="STKc_PknB_like"/>
    <property type="match status" value="1"/>
</dbReference>
<proteinExistence type="predicted"/>
<dbReference type="InterPro" id="IPR000719">
    <property type="entry name" value="Prot_kinase_dom"/>
</dbReference>
<organism evidence="11 12">
    <name type="scientific">Chara braunii</name>
    <name type="common">Braun's stonewort</name>
    <dbReference type="NCBI Taxonomy" id="69332"/>
    <lineage>
        <taxon>Eukaryota</taxon>
        <taxon>Viridiplantae</taxon>
        <taxon>Streptophyta</taxon>
        <taxon>Charophyceae</taxon>
        <taxon>Charales</taxon>
        <taxon>Characeae</taxon>
        <taxon>Chara</taxon>
    </lineage>
</organism>
<dbReference type="AlphaFoldDB" id="A0A388LWK2"/>
<comment type="catalytic activity">
    <reaction evidence="8">
        <text>L-seryl-[protein] + ATP = O-phospho-L-seryl-[protein] + ADP + H(+)</text>
        <dbReference type="Rhea" id="RHEA:17989"/>
        <dbReference type="Rhea" id="RHEA-COMP:9863"/>
        <dbReference type="Rhea" id="RHEA-COMP:11604"/>
        <dbReference type="ChEBI" id="CHEBI:15378"/>
        <dbReference type="ChEBI" id="CHEBI:29999"/>
        <dbReference type="ChEBI" id="CHEBI:30616"/>
        <dbReference type="ChEBI" id="CHEBI:83421"/>
        <dbReference type="ChEBI" id="CHEBI:456216"/>
        <dbReference type="EC" id="2.7.11.1"/>
    </reaction>
</comment>
<dbReference type="PANTHER" id="PTHR24363">
    <property type="entry name" value="SERINE/THREONINE PROTEIN KINASE"/>
    <property type="match status" value="1"/>
</dbReference>
<dbReference type="GO" id="GO:0005524">
    <property type="term" value="F:ATP binding"/>
    <property type="evidence" value="ECO:0007669"/>
    <property type="project" value="UniProtKB-KW"/>
</dbReference>
<keyword evidence="4" id="KW-0547">Nucleotide-binding</keyword>
<sequence>MSQLLSANATCHKITLEGRGRYEIGSHHHHHHHHQHHHHHHHHHRHPISCCDRQHSHHLSCSGQSARGFPERSVGTNHPKKSVALSVVAAATGRPGDHGASKEEDEQASDRGGGTRFSTSTSMTSTTGSVEALTSTRGSLDGPLRQLQPEDSSAEASGGEAAGEAAGEATARMAPSQQEMRANGAIGNRRHGCGDSLKEGEYVIKGLLGEGGGGGRGNMYEAETRDGDRVAVKVLSLRSMSGWKDLELFEREARVLRSLSHPAIPEYLDYFEVDSAADRSFYLVQKIAYGHSLQELVSTLGFRFSEDEVVDIAVEVLLVLSYLESRRPPVVHRDIKPSNIIVDVKSGMLEETWTGHVKVVDFGAVQDVAAMGSTFLASTVVGTYGYMAPEQFQNRSVSQSDLYALGGTMLYLLTGRQPSEFPQRRLKIQFRDRAQMSGYLADVLDKLLEPAPEDRFQSAQDVISALRGERKRAAAGGAVVVPPRGGRAVATAVRGRLFLRRRPPAGSKVSMSATGRELVLEIPPLGFTSDAIGTALFAVAWNAFTAFWTGSAIAAGAPLLFPLFSLPFWGVGVHLARLALMSTMTRTRLRIVAGGAFSISWNIADGLWEDAVHGRWEDVVTARVVVEYEQNGEPMTACELMEGVRRHRFGSGLSEIEKVWIVEGINDFLLSERNNLVHRVVEEEEEEEEEEEFGRGRRWEDAVENGKDAGGSSAGGSNGDEGTGVGPEGGGEDTWLLSSAAQRRSNLGTSDGLREKHVARRSAEVEEEGTGWEEGGLYDVD</sequence>
<dbReference type="Gene3D" id="1.10.510.10">
    <property type="entry name" value="Transferase(Phosphotransferase) domain 1"/>
    <property type="match status" value="1"/>
</dbReference>
<feature type="compositionally biased region" description="Basic and acidic residues" evidence="9">
    <location>
        <begin position="752"/>
        <end position="764"/>
    </location>
</feature>
<feature type="region of interest" description="Disordered" evidence="9">
    <location>
        <begin position="682"/>
        <end position="781"/>
    </location>
</feature>
<feature type="compositionally biased region" description="Low complexity" evidence="9">
    <location>
        <begin position="154"/>
        <end position="169"/>
    </location>
</feature>
<dbReference type="OrthoDB" id="75710at2759"/>
<dbReference type="GO" id="GO:0004674">
    <property type="term" value="F:protein serine/threonine kinase activity"/>
    <property type="evidence" value="ECO:0007669"/>
    <property type="project" value="UniProtKB-KW"/>
</dbReference>
<evidence type="ECO:0000259" key="10">
    <source>
        <dbReference type="PROSITE" id="PS50011"/>
    </source>
</evidence>
<evidence type="ECO:0000256" key="4">
    <source>
        <dbReference type="ARBA" id="ARBA00022741"/>
    </source>
</evidence>
<accession>A0A388LWK2</accession>
<dbReference type="EC" id="2.7.11.1" evidence="1"/>
<evidence type="ECO:0000313" key="11">
    <source>
        <dbReference type="EMBL" id="GBG86707.1"/>
    </source>
</evidence>
<comment type="catalytic activity">
    <reaction evidence="7">
        <text>L-threonyl-[protein] + ATP = O-phospho-L-threonyl-[protein] + ADP + H(+)</text>
        <dbReference type="Rhea" id="RHEA:46608"/>
        <dbReference type="Rhea" id="RHEA-COMP:11060"/>
        <dbReference type="Rhea" id="RHEA-COMP:11605"/>
        <dbReference type="ChEBI" id="CHEBI:15378"/>
        <dbReference type="ChEBI" id="CHEBI:30013"/>
        <dbReference type="ChEBI" id="CHEBI:30616"/>
        <dbReference type="ChEBI" id="CHEBI:61977"/>
        <dbReference type="ChEBI" id="CHEBI:456216"/>
        <dbReference type="EC" id="2.7.11.1"/>
    </reaction>
</comment>
<dbReference type="Gramene" id="GBG86707">
    <property type="protein sequence ID" value="GBG86707"/>
    <property type="gene ID" value="CBR_g41771"/>
</dbReference>
<feature type="compositionally biased region" description="Acidic residues" evidence="9">
    <location>
        <begin position="682"/>
        <end position="692"/>
    </location>
</feature>
<dbReference type="STRING" id="69332.A0A388LWK2"/>
<dbReference type="PANTHER" id="PTHR24363:SF0">
    <property type="entry name" value="SERINE_THREONINE KINASE LIKE DOMAIN CONTAINING 1"/>
    <property type="match status" value="1"/>
</dbReference>
<dbReference type="EMBL" id="BFEA01000575">
    <property type="protein sequence ID" value="GBG86707.1"/>
    <property type="molecule type" value="Genomic_DNA"/>
</dbReference>
<dbReference type="PROSITE" id="PS50011">
    <property type="entry name" value="PROTEIN_KINASE_DOM"/>
    <property type="match status" value="1"/>
</dbReference>
<dbReference type="SUPFAM" id="SSF56112">
    <property type="entry name" value="Protein kinase-like (PK-like)"/>
    <property type="match status" value="1"/>
</dbReference>
<keyword evidence="6" id="KW-0067">ATP-binding</keyword>
<keyword evidence="2" id="KW-0723">Serine/threonine-protein kinase</keyword>
<feature type="compositionally biased region" description="Basic residues" evidence="9">
    <location>
        <begin position="27"/>
        <end position="47"/>
    </location>
</feature>
<keyword evidence="12" id="KW-1185">Reference proteome</keyword>
<feature type="compositionally biased region" description="Low complexity" evidence="9">
    <location>
        <begin position="116"/>
        <end position="129"/>
    </location>
</feature>
<reference evidence="11 12" key="1">
    <citation type="journal article" date="2018" name="Cell">
        <title>The Chara Genome: Secondary Complexity and Implications for Plant Terrestrialization.</title>
        <authorList>
            <person name="Nishiyama T."/>
            <person name="Sakayama H."/>
            <person name="Vries J.D."/>
            <person name="Buschmann H."/>
            <person name="Saint-Marcoux D."/>
            <person name="Ullrich K.K."/>
            <person name="Haas F.B."/>
            <person name="Vanderstraeten L."/>
            <person name="Becker D."/>
            <person name="Lang D."/>
            <person name="Vosolsobe S."/>
            <person name="Rombauts S."/>
            <person name="Wilhelmsson P.K.I."/>
            <person name="Janitza P."/>
            <person name="Kern R."/>
            <person name="Heyl A."/>
            <person name="Rumpler F."/>
            <person name="Villalobos L.I.A.C."/>
            <person name="Clay J.M."/>
            <person name="Skokan R."/>
            <person name="Toyoda A."/>
            <person name="Suzuki Y."/>
            <person name="Kagoshima H."/>
            <person name="Schijlen E."/>
            <person name="Tajeshwar N."/>
            <person name="Catarino B."/>
            <person name="Hetherington A.J."/>
            <person name="Saltykova A."/>
            <person name="Bonnot C."/>
            <person name="Breuninger H."/>
            <person name="Symeonidi A."/>
            <person name="Radhakrishnan G.V."/>
            <person name="Van Nieuwerburgh F."/>
            <person name="Deforce D."/>
            <person name="Chang C."/>
            <person name="Karol K.G."/>
            <person name="Hedrich R."/>
            <person name="Ulvskov P."/>
            <person name="Glockner G."/>
            <person name="Delwiche C.F."/>
            <person name="Petrasek J."/>
            <person name="Van de Peer Y."/>
            <person name="Friml J."/>
            <person name="Beilby M."/>
            <person name="Dolan L."/>
            <person name="Kohara Y."/>
            <person name="Sugano S."/>
            <person name="Fujiyama A."/>
            <person name="Delaux P.-M."/>
            <person name="Quint M."/>
            <person name="TheiBen G."/>
            <person name="Hagemann M."/>
            <person name="Harholt J."/>
            <person name="Dunand C."/>
            <person name="Zachgo S."/>
            <person name="Langdale J."/>
            <person name="Maumus F."/>
            <person name="Straeten D.V.D."/>
            <person name="Gould S.B."/>
            <person name="Rensing S.A."/>
        </authorList>
    </citation>
    <scope>NUCLEOTIDE SEQUENCE [LARGE SCALE GENOMIC DNA]</scope>
    <source>
        <strain evidence="11 12">S276</strain>
    </source>
</reference>
<dbReference type="Proteomes" id="UP000265515">
    <property type="component" value="Unassembled WGS sequence"/>
</dbReference>
<dbReference type="InterPro" id="IPR008271">
    <property type="entry name" value="Ser/Thr_kinase_AS"/>
</dbReference>
<evidence type="ECO:0000256" key="3">
    <source>
        <dbReference type="ARBA" id="ARBA00022679"/>
    </source>
</evidence>
<name>A0A388LWK2_CHABU</name>
<keyword evidence="5" id="KW-0418">Kinase</keyword>
<comment type="caution">
    <text evidence="11">The sequence shown here is derived from an EMBL/GenBank/DDBJ whole genome shotgun (WGS) entry which is preliminary data.</text>
</comment>
<evidence type="ECO:0000256" key="5">
    <source>
        <dbReference type="ARBA" id="ARBA00022777"/>
    </source>
</evidence>
<dbReference type="PROSITE" id="PS00108">
    <property type="entry name" value="PROTEIN_KINASE_ST"/>
    <property type="match status" value="1"/>
</dbReference>
<feature type="region of interest" description="Disordered" evidence="9">
    <location>
        <begin position="27"/>
        <end position="79"/>
    </location>
</feature>
<evidence type="ECO:0000256" key="9">
    <source>
        <dbReference type="SAM" id="MobiDB-lite"/>
    </source>
</evidence>
<feature type="domain" description="Protein kinase" evidence="10">
    <location>
        <begin position="205"/>
        <end position="467"/>
    </location>
</feature>
<evidence type="ECO:0000256" key="7">
    <source>
        <dbReference type="ARBA" id="ARBA00047899"/>
    </source>
</evidence>
<feature type="region of interest" description="Disordered" evidence="9">
    <location>
        <begin position="93"/>
        <end position="177"/>
    </location>
</feature>
<keyword evidence="3" id="KW-0808">Transferase</keyword>
<evidence type="ECO:0000256" key="8">
    <source>
        <dbReference type="ARBA" id="ARBA00048679"/>
    </source>
</evidence>
<evidence type="ECO:0000313" key="12">
    <source>
        <dbReference type="Proteomes" id="UP000265515"/>
    </source>
</evidence>
<feature type="compositionally biased region" description="Basic and acidic residues" evidence="9">
    <location>
        <begin position="693"/>
        <end position="707"/>
    </location>
</feature>
<evidence type="ECO:0000256" key="2">
    <source>
        <dbReference type="ARBA" id="ARBA00022527"/>
    </source>
</evidence>
<dbReference type="Pfam" id="PF00069">
    <property type="entry name" value="Pkinase"/>
    <property type="match status" value="1"/>
</dbReference>
<protein>
    <recommendedName>
        <fullName evidence="1">non-specific serine/threonine protein kinase</fullName>
        <ecNumber evidence="1">2.7.11.1</ecNumber>
    </recommendedName>
</protein>
<dbReference type="InterPro" id="IPR011009">
    <property type="entry name" value="Kinase-like_dom_sf"/>
</dbReference>
<feature type="compositionally biased region" description="Polar residues" evidence="9">
    <location>
        <begin position="736"/>
        <end position="749"/>
    </location>
</feature>
<evidence type="ECO:0000256" key="6">
    <source>
        <dbReference type="ARBA" id="ARBA00022840"/>
    </source>
</evidence>
<dbReference type="SMART" id="SM00220">
    <property type="entry name" value="S_TKc"/>
    <property type="match status" value="1"/>
</dbReference>
<feature type="compositionally biased region" description="Gly residues" evidence="9">
    <location>
        <begin position="708"/>
        <end position="729"/>
    </location>
</feature>
<evidence type="ECO:0000256" key="1">
    <source>
        <dbReference type="ARBA" id="ARBA00012513"/>
    </source>
</evidence>